<dbReference type="InterPro" id="IPR038056">
    <property type="entry name" value="YjbR-like_sf"/>
</dbReference>
<protein>
    <recommendedName>
        <fullName evidence="3">MmcQ/YjbR family DNA-binding protein</fullName>
    </recommendedName>
</protein>
<dbReference type="Gene3D" id="3.90.1150.30">
    <property type="match status" value="1"/>
</dbReference>
<dbReference type="Pfam" id="PF04237">
    <property type="entry name" value="YjbR"/>
    <property type="match status" value="1"/>
</dbReference>
<dbReference type="InterPro" id="IPR058532">
    <property type="entry name" value="YjbR/MT2646/Rv2570-like"/>
</dbReference>
<organism evidence="1 2">
    <name type="scientific">Demequina activiva</name>
    <dbReference type="NCBI Taxonomy" id="1582364"/>
    <lineage>
        <taxon>Bacteria</taxon>
        <taxon>Bacillati</taxon>
        <taxon>Actinomycetota</taxon>
        <taxon>Actinomycetes</taxon>
        <taxon>Micrococcales</taxon>
        <taxon>Demequinaceae</taxon>
        <taxon>Demequina</taxon>
    </lineage>
</organism>
<dbReference type="PANTHER" id="PTHR35145">
    <property type="entry name" value="CYTOPLASMIC PROTEIN-RELATED"/>
    <property type="match status" value="1"/>
</dbReference>
<accession>A0A919Q4J6</accession>
<dbReference type="Proteomes" id="UP000652354">
    <property type="component" value="Unassembled WGS sequence"/>
</dbReference>
<dbReference type="EMBL" id="BONR01000005">
    <property type="protein sequence ID" value="GIG55439.1"/>
    <property type="molecule type" value="Genomic_DNA"/>
</dbReference>
<evidence type="ECO:0000313" key="2">
    <source>
        <dbReference type="Proteomes" id="UP000652354"/>
    </source>
</evidence>
<dbReference type="PANTHER" id="PTHR35145:SF1">
    <property type="entry name" value="CYTOPLASMIC PROTEIN"/>
    <property type="match status" value="1"/>
</dbReference>
<evidence type="ECO:0008006" key="3">
    <source>
        <dbReference type="Google" id="ProtNLM"/>
    </source>
</evidence>
<dbReference type="InterPro" id="IPR007351">
    <property type="entry name" value="YjbR"/>
</dbReference>
<dbReference type="AlphaFoldDB" id="A0A919Q4J6"/>
<reference evidence="1" key="1">
    <citation type="submission" date="2021-01" db="EMBL/GenBank/DDBJ databases">
        <title>Whole genome shotgun sequence of Demequina activiva NBRC 110675.</title>
        <authorList>
            <person name="Komaki H."/>
            <person name="Tamura T."/>
        </authorList>
    </citation>
    <scope>NUCLEOTIDE SEQUENCE</scope>
    <source>
        <strain evidence="1">NBRC 110675</strain>
    </source>
</reference>
<sequence>MDAQLPAVDAWIADALAALPGAVTVPYPDWGSQTFQVGGKHFGRLGTAPGGERIVTLKGDPDVNSSLVQRYAAVTPGYYANKRLWISIAIDEASVPRELVLEALESAYAIVRASLPKRVQAELE</sequence>
<comment type="caution">
    <text evidence="1">The sequence shown here is derived from an EMBL/GenBank/DDBJ whole genome shotgun (WGS) entry which is preliminary data.</text>
</comment>
<proteinExistence type="predicted"/>
<name>A0A919Q4J6_9MICO</name>
<dbReference type="RefSeq" id="WP_203656919.1">
    <property type="nucleotide sequence ID" value="NZ_BONR01000005.1"/>
</dbReference>
<keyword evidence="2" id="KW-1185">Reference proteome</keyword>
<gene>
    <name evidence="1" type="ORF">Dac01nite_21910</name>
</gene>
<evidence type="ECO:0000313" key="1">
    <source>
        <dbReference type="EMBL" id="GIG55439.1"/>
    </source>
</evidence>
<dbReference type="SUPFAM" id="SSF142906">
    <property type="entry name" value="YjbR-like"/>
    <property type="match status" value="1"/>
</dbReference>